<proteinExistence type="predicted"/>
<evidence type="ECO:0000313" key="3">
    <source>
        <dbReference type="Proteomes" id="UP001152797"/>
    </source>
</evidence>
<evidence type="ECO:0000313" key="2">
    <source>
        <dbReference type="EMBL" id="CAL1165176.1"/>
    </source>
</evidence>
<dbReference type="EMBL" id="CAMXCT030005235">
    <property type="protein sequence ID" value="CAL4799113.1"/>
    <property type="molecule type" value="Genomic_DNA"/>
</dbReference>
<dbReference type="EMBL" id="CAMXCT020005235">
    <property type="protein sequence ID" value="CAL1165176.1"/>
    <property type="molecule type" value="Genomic_DNA"/>
</dbReference>
<keyword evidence="3" id="KW-1185">Reference proteome</keyword>
<feature type="non-terminal residue" evidence="1">
    <location>
        <position position="317"/>
    </location>
</feature>
<accession>A0A9P1GFA0</accession>
<protein>
    <submittedName>
        <fullName evidence="1">Uncharacterized protein</fullName>
    </submittedName>
</protein>
<gene>
    <name evidence="1" type="ORF">C1SCF055_LOCUS36930</name>
</gene>
<dbReference type="Proteomes" id="UP001152797">
    <property type="component" value="Unassembled WGS sequence"/>
</dbReference>
<reference evidence="1" key="1">
    <citation type="submission" date="2022-10" db="EMBL/GenBank/DDBJ databases">
        <authorList>
            <person name="Chen Y."/>
            <person name="Dougan E. K."/>
            <person name="Chan C."/>
            <person name="Rhodes N."/>
            <person name="Thang M."/>
        </authorList>
    </citation>
    <scope>NUCLEOTIDE SEQUENCE</scope>
</reference>
<name>A0A9P1GFA0_9DINO</name>
<dbReference type="AlphaFoldDB" id="A0A9P1GFA0"/>
<comment type="caution">
    <text evidence="1">The sequence shown here is derived from an EMBL/GenBank/DDBJ whole genome shotgun (WGS) entry which is preliminary data.</text>
</comment>
<organism evidence="1">
    <name type="scientific">Cladocopium goreaui</name>
    <dbReference type="NCBI Taxonomy" id="2562237"/>
    <lineage>
        <taxon>Eukaryota</taxon>
        <taxon>Sar</taxon>
        <taxon>Alveolata</taxon>
        <taxon>Dinophyceae</taxon>
        <taxon>Suessiales</taxon>
        <taxon>Symbiodiniaceae</taxon>
        <taxon>Cladocopium</taxon>
    </lineage>
</organism>
<reference evidence="2" key="2">
    <citation type="submission" date="2024-04" db="EMBL/GenBank/DDBJ databases">
        <authorList>
            <person name="Chen Y."/>
            <person name="Shah S."/>
            <person name="Dougan E. K."/>
            <person name="Thang M."/>
            <person name="Chan C."/>
        </authorList>
    </citation>
    <scope>NUCLEOTIDE SEQUENCE [LARGE SCALE GENOMIC DNA]</scope>
</reference>
<evidence type="ECO:0000313" key="1">
    <source>
        <dbReference type="EMBL" id="CAI4011801.1"/>
    </source>
</evidence>
<dbReference type="EMBL" id="CAMXCT010005235">
    <property type="protein sequence ID" value="CAI4011801.1"/>
    <property type="molecule type" value="Genomic_DNA"/>
</dbReference>
<sequence>VVTAGAHHRFFEFAGEASILCAHLPSGGKAPVGKAYWNPKKRAPPGLVPRRPFETVALTKHKWIFEGWKVIEGAAIRPHDVIFGGKILHGTEQQPNRTLESSANGTVTQLLPRAHLGQTIMPHVGVAIIAFPVVHPPGLEVPKESRGAYDVFAITDRAYRVAAFHVTDGAHVSAGDTIFCGYPVVGENLGAKVDVKATESGRAENLLTLIPGHFVLKDVVVMQLRPLVLYPPGLEQKPQAHIVKNSKALRFDRWKVDLGSHVKRGQALLTYHRLGDRHLHVMKSNVAGVVNKLVQLGMIRCVRVKLGYQWTQKIEPV</sequence>